<feature type="transmembrane region" description="Helical" evidence="7">
    <location>
        <begin position="388"/>
        <end position="408"/>
    </location>
</feature>
<feature type="transmembrane region" description="Helical" evidence="7">
    <location>
        <begin position="45"/>
        <end position="67"/>
    </location>
</feature>
<dbReference type="NCBIfam" id="TIGR00711">
    <property type="entry name" value="efflux_EmrB"/>
    <property type="match status" value="1"/>
</dbReference>
<evidence type="ECO:0000259" key="8">
    <source>
        <dbReference type="PROSITE" id="PS50850"/>
    </source>
</evidence>
<dbReference type="Pfam" id="PF07690">
    <property type="entry name" value="MFS_1"/>
    <property type="match status" value="1"/>
</dbReference>
<evidence type="ECO:0000256" key="3">
    <source>
        <dbReference type="ARBA" id="ARBA00022475"/>
    </source>
</evidence>
<feature type="transmembrane region" description="Helical" evidence="7">
    <location>
        <begin position="111"/>
        <end position="130"/>
    </location>
</feature>
<comment type="subcellular location">
    <subcellularLocation>
        <location evidence="1">Cell membrane</location>
        <topology evidence="1">Multi-pass membrane protein</topology>
    </subcellularLocation>
</comment>
<feature type="transmembrane region" description="Helical" evidence="7">
    <location>
        <begin position="291"/>
        <end position="311"/>
    </location>
</feature>
<dbReference type="SUPFAM" id="SSF103473">
    <property type="entry name" value="MFS general substrate transporter"/>
    <property type="match status" value="2"/>
</dbReference>
<keyword evidence="2" id="KW-0813">Transport</keyword>
<evidence type="ECO:0000256" key="6">
    <source>
        <dbReference type="ARBA" id="ARBA00023136"/>
    </source>
</evidence>
<feature type="transmembrane region" description="Helical" evidence="7">
    <location>
        <begin position="169"/>
        <end position="191"/>
    </location>
</feature>
<feature type="transmembrane region" description="Helical" evidence="7">
    <location>
        <begin position="79"/>
        <end position="99"/>
    </location>
</feature>
<keyword evidence="6 7" id="KW-0472">Membrane</keyword>
<feature type="transmembrane region" description="Helical" evidence="7">
    <location>
        <begin position="230"/>
        <end position="249"/>
    </location>
</feature>
<dbReference type="NCBIfam" id="NF007799">
    <property type="entry name" value="PRK10504.1"/>
    <property type="match status" value="1"/>
</dbReference>
<dbReference type="FunFam" id="1.20.1720.10:FF:000001">
    <property type="entry name" value="Putative multidrug resistance protein MdtD"/>
    <property type="match status" value="1"/>
</dbReference>
<gene>
    <name evidence="9" type="primary">mdtD</name>
    <name evidence="9" type="ORF">XFF6991_390022</name>
</gene>
<dbReference type="InterPro" id="IPR011701">
    <property type="entry name" value="MFS"/>
</dbReference>
<feature type="transmembrane region" description="Helical" evidence="7">
    <location>
        <begin position="261"/>
        <end position="279"/>
    </location>
</feature>
<evidence type="ECO:0000313" key="9">
    <source>
        <dbReference type="EMBL" id="SOO24574.1"/>
    </source>
</evidence>
<dbReference type="PANTHER" id="PTHR42718:SF46">
    <property type="entry name" value="BLR6921 PROTEIN"/>
    <property type="match status" value="1"/>
</dbReference>
<evidence type="ECO:0000256" key="7">
    <source>
        <dbReference type="SAM" id="Phobius"/>
    </source>
</evidence>
<keyword evidence="3" id="KW-1003">Cell membrane</keyword>
<comment type="caution">
    <text evidence="9">The sequence shown here is derived from an EMBL/GenBank/DDBJ whole genome shotgun (WGS) entry which is preliminary data.</text>
</comment>
<sequence length="501" mass="53255">MHAWGSHTAFRAVHSREAIMQRSSGQAPMSQPVPTSRAYATIKPLLWLVSLAIFMQMLDATIVNTALPSMARSLRESPLQMQSVVFSYALAVAMFIPASGWIADRFGTRRTFLAAIIVFTLGSLLCAAAQHLPQLVAARVVQGIGGAMLLPVGRLAVLKTVARADFLRAMSFIAIPALIGPLIGPTLGGWLVEVASWHWVFLINLPIGAIGFIAALKIMPDHYGDARKRFDLVGYLMLAFGMVALSLALDGISELGLRHAFVMLLAIGGLAALAGYWLHAGNTANALFPLALFKVASYRIGILGNLFARVGSGSMPFLIPLLLQVGLGMSPMNAGLMMVPVALAGMAAKRAAVKLVGRFGYRRVLMLNTVLVGVAMASFALIDIGQPLWLRLVQLACFGAVNSLQFTVMNTVTLRDLDRDQASPGNSLLSMVMMLATGFGAAAAGSLLAAFNTHLGDTHGATAALHATFLCVGGITLSSTLIFWQLAETRPHPKEVEAVAE</sequence>
<dbReference type="CDD" id="cd17503">
    <property type="entry name" value="MFS_LmrB_MDR_like"/>
    <property type="match status" value="1"/>
</dbReference>
<dbReference type="Gene3D" id="1.20.1250.20">
    <property type="entry name" value="MFS general substrate transporter like domains"/>
    <property type="match status" value="1"/>
</dbReference>
<proteinExistence type="predicted"/>
<dbReference type="InterPro" id="IPR036259">
    <property type="entry name" value="MFS_trans_sf"/>
</dbReference>
<feature type="transmembrane region" description="Helical" evidence="7">
    <location>
        <begin position="428"/>
        <end position="451"/>
    </location>
</feature>
<dbReference type="Proteomes" id="UP000234345">
    <property type="component" value="Unassembled WGS sequence"/>
</dbReference>
<dbReference type="PRINTS" id="PR01036">
    <property type="entry name" value="TCRTETB"/>
</dbReference>
<dbReference type="InterPro" id="IPR020846">
    <property type="entry name" value="MFS_dom"/>
</dbReference>
<protein>
    <submittedName>
        <fullName evidence="9">Putative multidrug resistance protein MdtD</fullName>
    </submittedName>
</protein>
<feature type="transmembrane region" description="Helical" evidence="7">
    <location>
        <begin position="463"/>
        <end position="484"/>
    </location>
</feature>
<dbReference type="EMBL" id="OCZC01000065">
    <property type="protein sequence ID" value="SOO24574.1"/>
    <property type="molecule type" value="Genomic_DNA"/>
</dbReference>
<feature type="transmembrane region" description="Helical" evidence="7">
    <location>
        <begin position="317"/>
        <end position="343"/>
    </location>
</feature>
<name>A0A7Z7NIE6_XANCH</name>
<dbReference type="GO" id="GO:0022857">
    <property type="term" value="F:transmembrane transporter activity"/>
    <property type="evidence" value="ECO:0007669"/>
    <property type="project" value="InterPro"/>
</dbReference>
<dbReference type="AlphaFoldDB" id="A0A7Z7NIE6"/>
<accession>A0A7Z7NIE6</accession>
<reference evidence="9 10" key="1">
    <citation type="submission" date="2017-10" db="EMBL/GenBank/DDBJ databases">
        <authorList>
            <person name="Regsiter A."/>
            <person name="William W."/>
        </authorList>
    </citation>
    <scope>NUCLEOTIDE SEQUENCE [LARGE SCALE GENOMIC DNA]</scope>
    <source>
        <strain evidence="9 10">CFBP6991</strain>
    </source>
</reference>
<evidence type="ECO:0000256" key="2">
    <source>
        <dbReference type="ARBA" id="ARBA00022448"/>
    </source>
</evidence>
<feature type="transmembrane region" description="Helical" evidence="7">
    <location>
        <begin position="197"/>
        <end position="218"/>
    </location>
</feature>
<feature type="transmembrane region" description="Helical" evidence="7">
    <location>
        <begin position="364"/>
        <end position="382"/>
    </location>
</feature>
<dbReference type="GO" id="GO:0005886">
    <property type="term" value="C:plasma membrane"/>
    <property type="evidence" value="ECO:0007669"/>
    <property type="project" value="UniProtKB-SubCell"/>
</dbReference>
<evidence type="ECO:0000313" key="10">
    <source>
        <dbReference type="Proteomes" id="UP000234345"/>
    </source>
</evidence>
<keyword evidence="5 7" id="KW-1133">Transmembrane helix</keyword>
<dbReference type="FunFam" id="1.20.1250.20:FF:000719">
    <property type="entry name" value="MFS transporter"/>
    <property type="match status" value="1"/>
</dbReference>
<dbReference type="Gene3D" id="1.20.1720.10">
    <property type="entry name" value="Multidrug resistance protein D"/>
    <property type="match status" value="1"/>
</dbReference>
<dbReference type="InterPro" id="IPR004638">
    <property type="entry name" value="EmrB-like"/>
</dbReference>
<keyword evidence="4 7" id="KW-0812">Transmembrane</keyword>
<dbReference type="PROSITE" id="PS50850">
    <property type="entry name" value="MFS"/>
    <property type="match status" value="1"/>
</dbReference>
<evidence type="ECO:0000256" key="5">
    <source>
        <dbReference type="ARBA" id="ARBA00022989"/>
    </source>
</evidence>
<dbReference type="PANTHER" id="PTHR42718">
    <property type="entry name" value="MAJOR FACILITATOR SUPERFAMILY MULTIDRUG TRANSPORTER MFSC"/>
    <property type="match status" value="1"/>
</dbReference>
<feature type="domain" description="Major facilitator superfamily (MFS) profile" evidence="8">
    <location>
        <begin position="45"/>
        <end position="491"/>
    </location>
</feature>
<organism evidence="9 10">
    <name type="scientific">Xanthomonas campestris pv. phaseoli</name>
    <dbReference type="NCBI Taxonomy" id="317013"/>
    <lineage>
        <taxon>Bacteria</taxon>
        <taxon>Pseudomonadati</taxon>
        <taxon>Pseudomonadota</taxon>
        <taxon>Gammaproteobacteria</taxon>
        <taxon>Lysobacterales</taxon>
        <taxon>Lysobacteraceae</taxon>
        <taxon>Xanthomonas</taxon>
    </lineage>
</organism>
<feature type="transmembrane region" description="Helical" evidence="7">
    <location>
        <begin position="136"/>
        <end position="157"/>
    </location>
</feature>
<evidence type="ECO:0000256" key="1">
    <source>
        <dbReference type="ARBA" id="ARBA00004651"/>
    </source>
</evidence>
<evidence type="ECO:0000256" key="4">
    <source>
        <dbReference type="ARBA" id="ARBA00022692"/>
    </source>
</evidence>